<keyword evidence="9" id="KW-1133">Transmembrane helix</keyword>
<keyword evidence="5" id="KW-0507">mRNA processing</keyword>
<feature type="transmembrane region" description="Helical" evidence="9">
    <location>
        <begin position="353"/>
        <end position="377"/>
    </location>
</feature>
<evidence type="ECO:0000256" key="3">
    <source>
        <dbReference type="ARBA" id="ARBA00017456"/>
    </source>
</evidence>
<feature type="compositionally biased region" description="Acidic residues" evidence="8">
    <location>
        <begin position="66"/>
        <end position="80"/>
    </location>
</feature>
<keyword evidence="9" id="KW-0812">Transmembrane</keyword>
<feature type="domain" description="Pre-mRNA polyadenylation factor Fip1" evidence="10">
    <location>
        <begin position="139"/>
        <end position="181"/>
    </location>
</feature>
<dbReference type="Ensembl" id="ENSPLOT00000005452.1">
    <property type="protein sequence ID" value="ENSPLOP00000004921.1"/>
    <property type="gene ID" value="ENSPLOG00000003542.1"/>
</dbReference>
<feature type="region of interest" description="Disordered" evidence="8">
    <location>
        <begin position="489"/>
        <end position="528"/>
    </location>
</feature>
<dbReference type="Proteomes" id="UP000694399">
    <property type="component" value="Chromosome B2"/>
</dbReference>
<dbReference type="Pfam" id="PF05182">
    <property type="entry name" value="Fip1"/>
    <property type="match status" value="1"/>
</dbReference>
<reference evidence="11" key="2">
    <citation type="submission" date="2025-08" db="UniProtKB">
        <authorList>
            <consortium name="Ensembl"/>
        </authorList>
    </citation>
    <scope>IDENTIFICATION</scope>
</reference>
<dbReference type="PANTHER" id="PTHR13484">
    <property type="entry name" value="FIP1-LIKE 1 PROTEIN"/>
    <property type="match status" value="1"/>
</dbReference>
<evidence type="ECO:0000256" key="9">
    <source>
        <dbReference type="SAM" id="Phobius"/>
    </source>
</evidence>
<feature type="region of interest" description="Disordered" evidence="8">
    <location>
        <begin position="435"/>
        <end position="473"/>
    </location>
</feature>
<evidence type="ECO:0000256" key="7">
    <source>
        <dbReference type="ARBA" id="ARBA00031816"/>
    </source>
</evidence>
<feature type="compositionally biased region" description="Basic and acidic residues" evidence="8">
    <location>
        <begin position="406"/>
        <end position="417"/>
    </location>
</feature>
<feature type="compositionally biased region" description="Basic residues" evidence="8">
    <location>
        <begin position="517"/>
        <end position="528"/>
    </location>
</feature>
<evidence type="ECO:0000259" key="10">
    <source>
        <dbReference type="Pfam" id="PF05182"/>
    </source>
</evidence>
<dbReference type="GO" id="GO:0006397">
    <property type="term" value="P:mRNA processing"/>
    <property type="evidence" value="ECO:0007669"/>
    <property type="project" value="UniProtKB-KW"/>
</dbReference>
<protein>
    <recommendedName>
        <fullName evidence="3">Pre-mRNA 3'-end-processing factor FIP1</fullName>
    </recommendedName>
    <alternativeName>
        <fullName evidence="7">FIP1-like 1 protein</fullName>
    </alternativeName>
</protein>
<evidence type="ECO:0000313" key="12">
    <source>
        <dbReference type="Proteomes" id="UP000694399"/>
    </source>
</evidence>
<reference evidence="11" key="1">
    <citation type="journal article" date="2019" name="bioRxiv">
        <title>Long live the king: chromosome-level assembly of the lion (Panthera leo) using linked-read, Hi-C, and long read data.</title>
        <authorList>
            <person name="Armstrong E.E."/>
            <person name="Taylor R.W."/>
            <person name="Miller D.E."/>
            <person name="Kaelin C."/>
            <person name="Barsh G."/>
            <person name="Hadly E.A."/>
            <person name="Petrov D."/>
        </authorList>
    </citation>
    <scope>NUCLEOTIDE SEQUENCE [LARGE SCALE GENOMIC DNA]</scope>
</reference>
<dbReference type="GO" id="GO:0005847">
    <property type="term" value="C:mRNA cleavage and polyadenylation specificity factor complex"/>
    <property type="evidence" value="ECO:0007669"/>
    <property type="project" value="TreeGrafter"/>
</dbReference>
<evidence type="ECO:0000256" key="1">
    <source>
        <dbReference type="ARBA" id="ARBA00004123"/>
    </source>
</evidence>
<evidence type="ECO:0000256" key="8">
    <source>
        <dbReference type="SAM" id="MobiDB-lite"/>
    </source>
</evidence>
<evidence type="ECO:0000256" key="2">
    <source>
        <dbReference type="ARBA" id="ARBA00007459"/>
    </source>
</evidence>
<feature type="compositionally biased region" description="Basic and acidic residues" evidence="8">
    <location>
        <begin position="1"/>
        <end position="10"/>
    </location>
</feature>
<feature type="region of interest" description="Disordered" evidence="8">
    <location>
        <begin position="227"/>
        <end position="254"/>
    </location>
</feature>
<sequence length="528" mass="57753">MSAGEVERLVSELSGGTGGDEEEEWLYGDENEVERPEEENASANPPSGIEDETAENGVPKPKVTETEDDSDSDSDDDEDDVHVTIGDIKTGAPQYGSYGTAPVNLNIKTGGRVYGTTGTKVKGVDLDAPGSINGVPLLEVDLDSFEDKPWRKPGADLSDYFNYGFNEDTWKAYCEKQKRIRMGLEVIPVTSTTNKITAEDCTMEVTPGAEIQDGRFNLFKVQQGRTGNSEKEAALPSTKAEFTSPPSLFKTGLPPSRRLPGAIDVIGQTITISRVEGRRRANENSNIQVLSERSATEVDNNFSKPPPFFPPGAPPTHLPPPPFLPPPPTVSTAPPLIPPPVDIPLVTIVVLHVLFHMAMLPFPTFLVLLLHGLVLWIPASSGTIMQEERKTEIETETETGSETAIETEKESAPERESGSVITVLHQVFLTVTKNDTDTGSMRKEGMSVTEQVERKKNDTERDDTERRRTPDTSHLAVIVDVAMKVKKETVTGDTSTKNLKEAKKERKLAASLPPNRRAPKLHLPNRRG</sequence>
<feature type="compositionally biased region" description="Basic and acidic residues" evidence="8">
    <location>
        <begin position="435"/>
        <end position="471"/>
    </location>
</feature>
<dbReference type="InterPro" id="IPR007854">
    <property type="entry name" value="Fip1_dom"/>
</dbReference>
<dbReference type="GeneTree" id="ENSGT01080000257472"/>
<evidence type="ECO:0000313" key="11">
    <source>
        <dbReference type="Ensembl" id="ENSPLOP00000004921.1"/>
    </source>
</evidence>
<keyword evidence="12" id="KW-1185">Reference proteome</keyword>
<name>A0A8C8WKL3_PANLE</name>
<evidence type="ECO:0000256" key="5">
    <source>
        <dbReference type="ARBA" id="ARBA00022664"/>
    </source>
</evidence>
<comment type="similarity">
    <text evidence="2">Belongs to the FIP1 family.</text>
</comment>
<gene>
    <name evidence="11" type="primary">FIP1L1</name>
</gene>
<comment type="subcellular location">
    <subcellularLocation>
        <location evidence="1">Nucleus</location>
    </subcellularLocation>
</comment>
<feature type="region of interest" description="Disordered" evidence="8">
    <location>
        <begin position="387"/>
        <end position="417"/>
    </location>
</feature>
<dbReference type="AlphaFoldDB" id="A0A8C8WKL3"/>
<reference evidence="11" key="3">
    <citation type="submission" date="2025-09" db="UniProtKB">
        <authorList>
            <consortium name="Ensembl"/>
        </authorList>
    </citation>
    <scope>IDENTIFICATION</scope>
</reference>
<feature type="compositionally biased region" description="Basic and acidic residues" evidence="8">
    <location>
        <begin position="498"/>
        <end position="508"/>
    </location>
</feature>
<feature type="region of interest" description="Disordered" evidence="8">
    <location>
        <begin position="1"/>
        <end position="81"/>
    </location>
</feature>
<dbReference type="PANTHER" id="PTHR13484:SF9">
    <property type="entry name" value="PRE-MRNA 3'-END-PROCESSING FACTOR FIP1"/>
    <property type="match status" value="1"/>
</dbReference>
<evidence type="ECO:0000256" key="6">
    <source>
        <dbReference type="ARBA" id="ARBA00023242"/>
    </source>
</evidence>
<feature type="compositionally biased region" description="Acidic residues" evidence="8">
    <location>
        <begin position="19"/>
        <end position="40"/>
    </location>
</feature>
<evidence type="ECO:0000256" key="4">
    <source>
        <dbReference type="ARBA" id="ARBA00022553"/>
    </source>
</evidence>
<keyword evidence="9" id="KW-0472">Membrane</keyword>
<organism evidence="11 12">
    <name type="scientific">Panthera leo</name>
    <name type="common">Lion</name>
    <dbReference type="NCBI Taxonomy" id="9689"/>
    <lineage>
        <taxon>Eukaryota</taxon>
        <taxon>Metazoa</taxon>
        <taxon>Chordata</taxon>
        <taxon>Craniata</taxon>
        <taxon>Vertebrata</taxon>
        <taxon>Euteleostomi</taxon>
        <taxon>Mammalia</taxon>
        <taxon>Eutheria</taxon>
        <taxon>Laurasiatheria</taxon>
        <taxon>Carnivora</taxon>
        <taxon>Feliformia</taxon>
        <taxon>Felidae</taxon>
        <taxon>Pantherinae</taxon>
        <taxon>Panthera</taxon>
    </lineage>
</organism>
<keyword evidence="4" id="KW-0597">Phosphoprotein</keyword>
<accession>A0A8C8WKL3</accession>
<proteinExistence type="inferred from homology"/>
<keyword evidence="6" id="KW-0539">Nucleus</keyword>
<dbReference type="InterPro" id="IPR051187">
    <property type="entry name" value="Pre-mRNA_3'-end_processing_reg"/>
</dbReference>